<evidence type="ECO:0000256" key="19">
    <source>
        <dbReference type="ARBA" id="ARBA00023180"/>
    </source>
</evidence>
<dbReference type="InterPro" id="IPR013210">
    <property type="entry name" value="LRR_N_plant-typ"/>
</dbReference>
<keyword evidence="9" id="KW-0808">Transferase</keyword>
<evidence type="ECO:0000256" key="5">
    <source>
        <dbReference type="ARBA" id="ARBA00022475"/>
    </source>
</evidence>
<evidence type="ECO:0000256" key="20">
    <source>
        <dbReference type="ARBA" id="ARBA00047899"/>
    </source>
</evidence>
<dbReference type="InterPro" id="IPR008271">
    <property type="entry name" value="Ser/Thr_kinase_AS"/>
</dbReference>
<dbReference type="FunFam" id="3.30.200.20:FF:000661">
    <property type="entry name" value="Serine-threonine protein kinase plant-type"/>
    <property type="match status" value="1"/>
</dbReference>
<dbReference type="Pfam" id="PF08263">
    <property type="entry name" value="LRRNT_2"/>
    <property type="match status" value="1"/>
</dbReference>
<dbReference type="InterPro" id="IPR003591">
    <property type="entry name" value="Leu-rich_rpt_typical-subtyp"/>
</dbReference>
<evidence type="ECO:0000256" key="11">
    <source>
        <dbReference type="ARBA" id="ARBA00022729"/>
    </source>
</evidence>
<proteinExistence type="inferred from homology"/>
<dbReference type="Pfam" id="PF13516">
    <property type="entry name" value="LRR_6"/>
    <property type="match status" value="1"/>
</dbReference>
<dbReference type="Pfam" id="PF00560">
    <property type="entry name" value="LRR_1"/>
    <property type="match status" value="7"/>
</dbReference>
<dbReference type="SMART" id="SM00369">
    <property type="entry name" value="LRR_TYP"/>
    <property type="match status" value="9"/>
</dbReference>
<dbReference type="GO" id="GO:0004674">
    <property type="term" value="F:protein serine/threonine kinase activity"/>
    <property type="evidence" value="ECO:0007669"/>
    <property type="project" value="UniProtKB-KW"/>
</dbReference>
<keyword evidence="6" id="KW-0723">Serine/threonine-protein kinase</keyword>
<accession>A0A8T0NIG8</accession>
<comment type="catalytic activity">
    <reaction evidence="21">
        <text>L-seryl-[protein] + ATP = O-phospho-L-seryl-[protein] + ADP + H(+)</text>
        <dbReference type="Rhea" id="RHEA:17989"/>
        <dbReference type="Rhea" id="RHEA-COMP:9863"/>
        <dbReference type="Rhea" id="RHEA-COMP:11604"/>
        <dbReference type="ChEBI" id="CHEBI:15378"/>
        <dbReference type="ChEBI" id="CHEBI:29999"/>
        <dbReference type="ChEBI" id="CHEBI:30616"/>
        <dbReference type="ChEBI" id="CHEBI:83421"/>
        <dbReference type="ChEBI" id="CHEBI:456216"/>
        <dbReference type="EC" id="2.7.11.1"/>
    </reaction>
</comment>
<keyword evidence="27" id="KW-1185">Reference proteome</keyword>
<feature type="transmembrane region" description="Helical" evidence="23">
    <location>
        <begin position="745"/>
        <end position="766"/>
    </location>
</feature>
<keyword evidence="18" id="KW-0675">Receptor</keyword>
<organism evidence="26 27">
    <name type="scientific">Panicum virgatum</name>
    <name type="common">Blackwell switchgrass</name>
    <dbReference type="NCBI Taxonomy" id="38727"/>
    <lineage>
        <taxon>Eukaryota</taxon>
        <taxon>Viridiplantae</taxon>
        <taxon>Streptophyta</taxon>
        <taxon>Embryophyta</taxon>
        <taxon>Tracheophyta</taxon>
        <taxon>Spermatophyta</taxon>
        <taxon>Magnoliopsida</taxon>
        <taxon>Liliopsida</taxon>
        <taxon>Poales</taxon>
        <taxon>Poaceae</taxon>
        <taxon>PACMAD clade</taxon>
        <taxon>Panicoideae</taxon>
        <taxon>Panicodae</taxon>
        <taxon>Paniceae</taxon>
        <taxon>Panicinae</taxon>
        <taxon>Panicum</taxon>
        <taxon>Panicum sect. Hiantes</taxon>
    </lineage>
</organism>
<evidence type="ECO:0000256" key="14">
    <source>
        <dbReference type="ARBA" id="ARBA00022777"/>
    </source>
</evidence>
<comment type="similarity">
    <text evidence="3">Belongs to the protein kinase superfamily. Ser/Thr protein kinase family.</text>
</comment>
<dbReference type="FunFam" id="3.80.10.10:FF:000905">
    <property type="entry name" value="Receptor-like protein kinase 7"/>
    <property type="match status" value="1"/>
</dbReference>
<dbReference type="FunFam" id="3.80.10.10:FF:000317">
    <property type="entry name" value="Inactive leucine-rich repeat receptor-like protein kinase"/>
    <property type="match status" value="1"/>
</dbReference>
<comment type="caution">
    <text evidence="26">The sequence shown here is derived from an EMBL/GenBank/DDBJ whole genome shotgun (WGS) entry which is preliminary data.</text>
</comment>
<evidence type="ECO:0000256" key="7">
    <source>
        <dbReference type="ARBA" id="ARBA00022553"/>
    </source>
</evidence>
<dbReference type="GO" id="GO:0005524">
    <property type="term" value="F:ATP binding"/>
    <property type="evidence" value="ECO:0007669"/>
    <property type="project" value="UniProtKB-UniRule"/>
</dbReference>
<dbReference type="InterPro" id="IPR017441">
    <property type="entry name" value="Protein_kinase_ATP_BS"/>
</dbReference>
<dbReference type="PROSITE" id="PS00107">
    <property type="entry name" value="PROTEIN_KINASE_ATP"/>
    <property type="match status" value="1"/>
</dbReference>
<keyword evidence="12" id="KW-0677">Repeat</keyword>
<keyword evidence="8" id="KW-0433">Leucine-rich repeat</keyword>
<dbReference type="Pfam" id="PF07714">
    <property type="entry name" value="PK_Tyr_Ser-Thr"/>
    <property type="match status" value="1"/>
</dbReference>
<sequence>MHYCTSMPIPAVPLLLVLAVATMAAVAAPSPSGSDTDAAALLDFKAQLADPLGVLRHNWTSATPFCHWVGVSCSRRRPRVAALALQDVPLRGRLSPLLGNLSFLSVLNLTRTELTGSIPPDLGRLPRLRALVLHNNTLSGTIPSALGNLTRLEHINLRHNQLTGQIPRELGNLHNLRYMVLMTNYLTGLVPHDLFNNTSLLEVLKLGNNSLSGTIPGAIGQLPMLQELNLQYNHFSGPVPSAIFNMTRLQYFYLPNNYNLNGTIPSGNTTFNLPMLQILAMGRNSFTGQIPLGLSVCQHLQVLSLTDNQLEGPVPAFLALLPDLAIIYIGQNNLVGTIPPALGNITNLKELDLSYCKLKGVIPPELGLLRRINVFDLHDNQLTGHIPTFFGNLSELHELELNNNFLHGLVPTGFCSAGSFKTLLLYGNKLHGELSFLSTLSNSKELQVLDLGFNYFTGGLPDYVGNLSTHLYYFSAATNLLTGEVPATLSNLSSLIFISLYGNQFSGTIPEPIVMMDKLQILYLSQNVMFGPIPENIGMLRNLEKLFLDHNYFSGSIPNGIGNLTTLQILTLSHNISGIPESFFQLDSLIALDLSQNSLEAALPYDIGQLKQINYLDLSANHLLGRFPVSLGQLRMITYLNLSHNLLNDSLLDIFLNLKSLESLDLSYNNLSGTIPQYLANFTYLTSLNISFNKLHGLVPEGGIFTNISGQCLEGNSALCGGISRLGLAPCQSIHQSGRRHILKFLIPAVSVTVVGAVATCLYMIVMQKTKRQEETLVSPGLVDMVNHRLLSYHEIVQATDNFSESNLIGAGSFGKVYKGQLIDGAMVAIKVLNMHLEQAVRSFDAECRVLRMARHRNLISILTTCSNLDFKALVLQYMPNGSLEALMHTEGREQLGYLQRLEIMLDVSMALEYLHYDHCEVVLHCDLKPSNVLFDEDMVAHVADFGIAKLLLGDDFSAVSASMAGTIGYIAPEYGSVGRLSRKSDVFSYGVMLLEVFTGKRPTDPMFVGELDIRRWIHQAIPTNVMYVVDEQLQQDLAGSLNDFLIPVLEIGLLCSDDLPDRRMAMRDVVVKLKKIREAYMVSITRTQGAR</sequence>
<dbReference type="EMBL" id="CM029053">
    <property type="protein sequence ID" value="KAG2549023.1"/>
    <property type="molecule type" value="Genomic_DNA"/>
</dbReference>
<feature type="chain" id="PRO_5035885694" description="non-specific serine/threonine protein kinase" evidence="24">
    <location>
        <begin position="28"/>
        <end position="1092"/>
    </location>
</feature>
<evidence type="ECO:0000256" key="18">
    <source>
        <dbReference type="ARBA" id="ARBA00023170"/>
    </source>
</evidence>
<evidence type="ECO:0000256" key="4">
    <source>
        <dbReference type="ARBA" id="ARBA00012513"/>
    </source>
</evidence>
<dbReference type="FunFam" id="1.10.510.10:FF:000358">
    <property type="entry name" value="Putative leucine-rich repeat receptor-like serine/threonine-protein kinase"/>
    <property type="match status" value="1"/>
</dbReference>
<keyword evidence="5" id="KW-1003">Cell membrane</keyword>
<dbReference type="Pfam" id="PF13855">
    <property type="entry name" value="LRR_8"/>
    <property type="match status" value="2"/>
</dbReference>
<evidence type="ECO:0000256" key="9">
    <source>
        <dbReference type="ARBA" id="ARBA00022679"/>
    </source>
</evidence>
<dbReference type="Gene3D" id="1.10.510.10">
    <property type="entry name" value="Transferase(Phosphotransferase) domain 1"/>
    <property type="match status" value="1"/>
</dbReference>
<dbReference type="Gene3D" id="3.30.200.20">
    <property type="entry name" value="Phosphorylase Kinase, domain 1"/>
    <property type="match status" value="1"/>
</dbReference>
<keyword evidence="13 22" id="KW-0547">Nucleotide-binding</keyword>
<dbReference type="InterPro" id="IPR001611">
    <property type="entry name" value="Leu-rich_rpt"/>
</dbReference>
<reference evidence="26" key="1">
    <citation type="submission" date="2020-05" db="EMBL/GenBank/DDBJ databases">
        <title>WGS assembly of Panicum virgatum.</title>
        <authorList>
            <person name="Lovell J.T."/>
            <person name="Jenkins J."/>
            <person name="Shu S."/>
            <person name="Juenger T.E."/>
            <person name="Schmutz J."/>
        </authorList>
    </citation>
    <scope>NUCLEOTIDE SEQUENCE</scope>
    <source>
        <strain evidence="26">AP13</strain>
    </source>
</reference>
<dbReference type="InterPro" id="IPR032675">
    <property type="entry name" value="LRR_dom_sf"/>
</dbReference>
<evidence type="ECO:0000256" key="3">
    <source>
        <dbReference type="ARBA" id="ARBA00008684"/>
    </source>
</evidence>
<dbReference type="PRINTS" id="PR00019">
    <property type="entry name" value="LEURICHRPT"/>
</dbReference>
<protein>
    <recommendedName>
        <fullName evidence="4">non-specific serine/threonine protein kinase</fullName>
        <ecNumber evidence="4">2.7.11.1</ecNumber>
    </recommendedName>
</protein>
<keyword evidence="10 23" id="KW-0812">Transmembrane</keyword>
<dbReference type="Proteomes" id="UP000823388">
    <property type="component" value="Chromosome 9K"/>
</dbReference>
<evidence type="ECO:0000256" key="6">
    <source>
        <dbReference type="ARBA" id="ARBA00022527"/>
    </source>
</evidence>
<evidence type="ECO:0000256" key="22">
    <source>
        <dbReference type="PROSITE-ProRule" id="PRU10141"/>
    </source>
</evidence>
<evidence type="ECO:0000256" key="10">
    <source>
        <dbReference type="ARBA" id="ARBA00022692"/>
    </source>
</evidence>
<evidence type="ECO:0000256" key="2">
    <source>
        <dbReference type="ARBA" id="ARBA00004479"/>
    </source>
</evidence>
<evidence type="ECO:0000256" key="15">
    <source>
        <dbReference type="ARBA" id="ARBA00022840"/>
    </source>
</evidence>
<dbReference type="FunFam" id="3.80.10.10:FF:000101">
    <property type="entry name" value="LRR receptor-like serine/threonine-protein kinase ERECTA"/>
    <property type="match status" value="1"/>
</dbReference>
<evidence type="ECO:0000256" key="17">
    <source>
        <dbReference type="ARBA" id="ARBA00023136"/>
    </source>
</evidence>
<dbReference type="PROSITE" id="PS00108">
    <property type="entry name" value="PROTEIN_KINASE_ST"/>
    <property type="match status" value="1"/>
</dbReference>
<feature type="binding site" evidence="22">
    <location>
        <position position="831"/>
    </location>
    <ligand>
        <name>ATP</name>
        <dbReference type="ChEBI" id="CHEBI:30616"/>
    </ligand>
</feature>
<evidence type="ECO:0000259" key="25">
    <source>
        <dbReference type="PROSITE" id="PS50011"/>
    </source>
</evidence>
<evidence type="ECO:0000256" key="12">
    <source>
        <dbReference type="ARBA" id="ARBA00022737"/>
    </source>
</evidence>
<feature type="domain" description="Protein kinase" evidence="25">
    <location>
        <begin position="803"/>
        <end position="1082"/>
    </location>
</feature>
<dbReference type="InterPro" id="IPR051809">
    <property type="entry name" value="Plant_receptor-like_S/T_kinase"/>
</dbReference>
<dbReference type="SUPFAM" id="SSF56112">
    <property type="entry name" value="Protein kinase-like (PK-like)"/>
    <property type="match status" value="1"/>
</dbReference>
<evidence type="ECO:0000256" key="21">
    <source>
        <dbReference type="ARBA" id="ARBA00048679"/>
    </source>
</evidence>
<dbReference type="InterPro" id="IPR001245">
    <property type="entry name" value="Ser-Thr/Tyr_kinase_cat_dom"/>
</dbReference>
<gene>
    <name evidence="26" type="ORF">PVAP13_9KG290100</name>
</gene>
<dbReference type="OrthoDB" id="676979at2759"/>
<keyword evidence="11 24" id="KW-0732">Signal</keyword>
<keyword evidence="16 23" id="KW-1133">Transmembrane helix</keyword>
<keyword evidence="14" id="KW-0418">Kinase</keyword>
<keyword evidence="17 23" id="KW-0472">Membrane</keyword>
<dbReference type="SUPFAM" id="SSF52047">
    <property type="entry name" value="RNI-like"/>
    <property type="match status" value="1"/>
</dbReference>
<dbReference type="Gene3D" id="3.80.10.10">
    <property type="entry name" value="Ribonuclease Inhibitor"/>
    <property type="match status" value="4"/>
</dbReference>
<dbReference type="EC" id="2.7.11.1" evidence="4"/>
<evidence type="ECO:0000256" key="1">
    <source>
        <dbReference type="ARBA" id="ARBA00004162"/>
    </source>
</evidence>
<dbReference type="SMART" id="SM00220">
    <property type="entry name" value="S_TKc"/>
    <property type="match status" value="1"/>
</dbReference>
<keyword evidence="7" id="KW-0597">Phosphoprotein</keyword>
<comment type="subcellular location">
    <subcellularLocation>
        <location evidence="1">Cell membrane</location>
        <topology evidence="1">Single-pass membrane protein</topology>
    </subcellularLocation>
    <subcellularLocation>
        <location evidence="2">Membrane</location>
        <topology evidence="2">Single-pass type I membrane protein</topology>
    </subcellularLocation>
</comment>
<dbReference type="PANTHER" id="PTHR27008:SF497">
    <property type="entry name" value="OS11G0695000 PROTEIN"/>
    <property type="match status" value="1"/>
</dbReference>
<dbReference type="GO" id="GO:0005886">
    <property type="term" value="C:plasma membrane"/>
    <property type="evidence" value="ECO:0007669"/>
    <property type="project" value="UniProtKB-SubCell"/>
</dbReference>
<name>A0A8T0NIG8_PANVG</name>
<evidence type="ECO:0000313" key="27">
    <source>
        <dbReference type="Proteomes" id="UP000823388"/>
    </source>
</evidence>
<dbReference type="InterPro" id="IPR011009">
    <property type="entry name" value="Kinase-like_dom_sf"/>
</dbReference>
<dbReference type="PROSITE" id="PS50011">
    <property type="entry name" value="PROTEIN_KINASE_DOM"/>
    <property type="match status" value="1"/>
</dbReference>
<evidence type="ECO:0000256" key="16">
    <source>
        <dbReference type="ARBA" id="ARBA00022989"/>
    </source>
</evidence>
<dbReference type="PANTHER" id="PTHR27008">
    <property type="entry name" value="OS04G0122200 PROTEIN"/>
    <property type="match status" value="1"/>
</dbReference>
<keyword evidence="19" id="KW-0325">Glycoprotein</keyword>
<dbReference type="InterPro" id="IPR000719">
    <property type="entry name" value="Prot_kinase_dom"/>
</dbReference>
<comment type="catalytic activity">
    <reaction evidence="20">
        <text>L-threonyl-[protein] + ATP = O-phospho-L-threonyl-[protein] + ADP + H(+)</text>
        <dbReference type="Rhea" id="RHEA:46608"/>
        <dbReference type="Rhea" id="RHEA-COMP:11060"/>
        <dbReference type="Rhea" id="RHEA-COMP:11605"/>
        <dbReference type="ChEBI" id="CHEBI:15378"/>
        <dbReference type="ChEBI" id="CHEBI:30013"/>
        <dbReference type="ChEBI" id="CHEBI:30616"/>
        <dbReference type="ChEBI" id="CHEBI:61977"/>
        <dbReference type="ChEBI" id="CHEBI:456216"/>
        <dbReference type="EC" id="2.7.11.1"/>
    </reaction>
</comment>
<dbReference type="AlphaFoldDB" id="A0A8T0NIG8"/>
<keyword evidence="15 22" id="KW-0067">ATP-binding</keyword>
<evidence type="ECO:0000256" key="24">
    <source>
        <dbReference type="SAM" id="SignalP"/>
    </source>
</evidence>
<evidence type="ECO:0000256" key="23">
    <source>
        <dbReference type="SAM" id="Phobius"/>
    </source>
</evidence>
<dbReference type="SUPFAM" id="SSF52058">
    <property type="entry name" value="L domain-like"/>
    <property type="match status" value="1"/>
</dbReference>
<evidence type="ECO:0000256" key="8">
    <source>
        <dbReference type="ARBA" id="ARBA00022614"/>
    </source>
</evidence>
<evidence type="ECO:0000256" key="13">
    <source>
        <dbReference type="ARBA" id="ARBA00022741"/>
    </source>
</evidence>
<evidence type="ECO:0000313" key="26">
    <source>
        <dbReference type="EMBL" id="KAG2549023.1"/>
    </source>
</evidence>
<feature type="signal peptide" evidence="24">
    <location>
        <begin position="1"/>
        <end position="27"/>
    </location>
</feature>